<protein>
    <submittedName>
        <fullName evidence="1">Uncharacterized protein</fullName>
    </submittedName>
</protein>
<name>A0A2U8FX23_9BURK</name>
<sequence length="147" mass="16265">MRQNAASRSGKPVAGAEGVVFGYARPETFPAAFDGVDRAYVRLPGGHVNPKELLQPVIPAAAERRVKVVLQTVFDVDADEAIPYRQVEIALERSGTPYVILQPNWFSDNFHNLWKAGINHGQIARQPVRACRVSSTCVTSRKAPLWR</sequence>
<dbReference type="Proteomes" id="UP000244892">
    <property type="component" value="Plasmid pTB101"/>
</dbReference>
<dbReference type="Gene3D" id="3.40.50.720">
    <property type="entry name" value="NAD(P)-binding Rossmann-like Domain"/>
    <property type="match status" value="1"/>
</dbReference>
<dbReference type="AlphaFoldDB" id="A0A2U8FX23"/>
<dbReference type="PANTHER" id="PTHR43162">
    <property type="match status" value="1"/>
</dbReference>
<keyword evidence="2" id="KW-1185">Reference proteome</keyword>
<keyword evidence="1" id="KW-0614">Plasmid</keyword>
<dbReference type="PANTHER" id="PTHR43162:SF1">
    <property type="entry name" value="PRESTALK A DIFFERENTIATION PROTEIN A"/>
    <property type="match status" value="1"/>
</dbReference>
<reference evidence="1 2" key="1">
    <citation type="submission" date="2018-05" db="EMBL/GenBank/DDBJ databases">
        <title>complete genome sequence of Aquabacterium olei NBRC 110486.</title>
        <authorList>
            <person name="Tang B."/>
            <person name="Chang J."/>
            <person name="Zhang L."/>
            <person name="Yang H."/>
        </authorList>
    </citation>
    <scope>NUCLEOTIDE SEQUENCE [LARGE SCALE GENOMIC DNA]</scope>
    <source>
        <strain evidence="1 2">NBRC 110486</strain>
        <plasmid evidence="2">Plasmid ptb101</plasmid>
    </source>
</reference>
<proteinExistence type="predicted"/>
<evidence type="ECO:0000313" key="2">
    <source>
        <dbReference type="Proteomes" id="UP000244892"/>
    </source>
</evidence>
<dbReference type="EMBL" id="CP029211">
    <property type="protein sequence ID" value="AWI55605.1"/>
    <property type="molecule type" value="Genomic_DNA"/>
</dbReference>
<dbReference type="InterPro" id="IPR051604">
    <property type="entry name" value="Ergot_Alk_Oxidoreductase"/>
</dbReference>
<organism evidence="1 2">
    <name type="scientific">Aquabacterium olei</name>
    <dbReference type="NCBI Taxonomy" id="1296669"/>
    <lineage>
        <taxon>Bacteria</taxon>
        <taxon>Pseudomonadati</taxon>
        <taxon>Pseudomonadota</taxon>
        <taxon>Betaproteobacteria</taxon>
        <taxon>Burkholderiales</taxon>
        <taxon>Aquabacterium</taxon>
    </lineage>
</organism>
<dbReference type="InterPro" id="IPR036291">
    <property type="entry name" value="NAD(P)-bd_dom_sf"/>
</dbReference>
<dbReference type="Gene3D" id="3.90.25.10">
    <property type="entry name" value="UDP-galactose 4-epimerase, domain 1"/>
    <property type="match status" value="1"/>
</dbReference>
<geneLocation type="plasmid" evidence="2">
    <name>ptb101</name>
</geneLocation>
<dbReference type="KEGG" id="aon:DEH84_18685"/>
<evidence type="ECO:0000313" key="1">
    <source>
        <dbReference type="EMBL" id="AWI55605.1"/>
    </source>
</evidence>
<accession>A0A2U8FX23</accession>
<dbReference type="SUPFAM" id="SSF51735">
    <property type="entry name" value="NAD(P)-binding Rossmann-fold domains"/>
    <property type="match status" value="1"/>
</dbReference>
<gene>
    <name evidence="1" type="ORF">DEH84_18685</name>
</gene>